<dbReference type="HOGENOM" id="CLU_1185009_0_0_1"/>
<keyword evidence="3" id="KW-1185">Reference proteome</keyword>
<evidence type="ECO:0000256" key="1">
    <source>
        <dbReference type="SAM" id="MobiDB-lite"/>
    </source>
</evidence>
<evidence type="ECO:0000313" key="2">
    <source>
        <dbReference type="EMBL" id="ERF68900.1"/>
    </source>
</evidence>
<dbReference type="EMBL" id="KE721492">
    <property type="protein sequence ID" value="ERF68900.1"/>
    <property type="molecule type" value="Genomic_DNA"/>
</dbReference>
<feature type="compositionally biased region" description="Basic and acidic residues" evidence="1">
    <location>
        <begin position="151"/>
        <end position="161"/>
    </location>
</feature>
<reference evidence="3" key="1">
    <citation type="journal article" date="2014" name="BMC Genomics">
        <title>Genome characteristics reveal the impact of lichenization on lichen-forming fungus Endocarpon pusillum Hedwig (Verrucariales, Ascomycota).</title>
        <authorList>
            <person name="Wang Y.-Y."/>
            <person name="Liu B."/>
            <person name="Zhang X.-Y."/>
            <person name="Zhou Q.-M."/>
            <person name="Zhang T."/>
            <person name="Li H."/>
            <person name="Yu Y.-F."/>
            <person name="Zhang X.-L."/>
            <person name="Hao X.-Y."/>
            <person name="Wang M."/>
            <person name="Wang L."/>
            <person name="Wei J.-C."/>
        </authorList>
    </citation>
    <scope>NUCLEOTIDE SEQUENCE [LARGE SCALE GENOMIC DNA]</scope>
    <source>
        <strain evidence="3">Z07020 / HMAS-L-300199</strain>
    </source>
</reference>
<dbReference type="RefSeq" id="XP_007805518.1">
    <property type="nucleotide sequence ID" value="XM_007807327.1"/>
</dbReference>
<feature type="compositionally biased region" description="Polar residues" evidence="1">
    <location>
        <begin position="168"/>
        <end position="181"/>
    </location>
</feature>
<feature type="compositionally biased region" description="Basic and acidic residues" evidence="1">
    <location>
        <begin position="1"/>
        <end position="11"/>
    </location>
</feature>
<proteinExistence type="predicted"/>
<feature type="compositionally biased region" description="Basic and acidic residues" evidence="1">
    <location>
        <begin position="194"/>
        <end position="207"/>
    </location>
</feature>
<gene>
    <name evidence="2" type="ORF">EPUS_04552</name>
</gene>
<name>U1HFL4_ENDPU</name>
<feature type="region of interest" description="Disordered" evidence="1">
    <location>
        <begin position="1"/>
        <end position="83"/>
    </location>
</feature>
<organism evidence="2 3">
    <name type="scientific">Endocarpon pusillum (strain Z07020 / HMAS-L-300199)</name>
    <name type="common">Lichen-forming fungus</name>
    <dbReference type="NCBI Taxonomy" id="1263415"/>
    <lineage>
        <taxon>Eukaryota</taxon>
        <taxon>Fungi</taxon>
        <taxon>Dikarya</taxon>
        <taxon>Ascomycota</taxon>
        <taxon>Pezizomycotina</taxon>
        <taxon>Eurotiomycetes</taxon>
        <taxon>Chaetothyriomycetidae</taxon>
        <taxon>Verrucariales</taxon>
        <taxon>Verrucariaceae</taxon>
        <taxon>Endocarpon</taxon>
    </lineage>
</organism>
<sequence>MGANIDLDKADSGSSGKKQKKKRSFFGLRSRASSNVTSVETGSHADGASTEKKKTAHVAAEELEKTDSYDSTKGERKSSLGLFGRYLYSDNDEKIEDKGIELSIKSDSDDDGTGGNLDNRKSAAFTNNTLRLPPLPLRPAVDTQSDATPQDSKEHDPKQSARIEIPGQTVQQEDNIESTGQRIRRKPIGLRASSYHEQRNPESKPDASKLPAESLINPAARLDGPGWDTSPFGA</sequence>
<dbReference type="Proteomes" id="UP000019373">
    <property type="component" value="Unassembled WGS sequence"/>
</dbReference>
<evidence type="ECO:0000313" key="3">
    <source>
        <dbReference type="Proteomes" id="UP000019373"/>
    </source>
</evidence>
<accession>U1HFL4</accession>
<feature type="region of interest" description="Disordered" evidence="1">
    <location>
        <begin position="102"/>
        <end position="234"/>
    </location>
</feature>
<dbReference type="AlphaFoldDB" id="U1HFL4"/>
<feature type="compositionally biased region" description="Polar residues" evidence="1">
    <location>
        <begin position="31"/>
        <end position="41"/>
    </location>
</feature>
<feature type="compositionally biased region" description="Basic and acidic residues" evidence="1">
    <location>
        <begin position="49"/>
        <end position="78"/>
    </location>
</feature>
<protein>
    <submittedName>
        <fullName evidence="2">Uncharacterized protein</fullName>
    </submittedName>
</protein>
<dbReference type="GeneID" id="19239507"/>